<dbReference type="PRINTS" id="PR00344">
    <property type="entry name" value="BCTRLSENSOR"/>
</dbReference>
<dbReference type="SUPFAM" id="SSF55874">
    <property type="entry name" value="ATPase domain of HSP90 chaperone/DNA topoisomerase II/histidine kinase"/>
    <property type="match status" value="1"/>
</dbReference>
<dbReference type="CDD" id="cd06225">
    <property type="entry name" value="HAMP"/>
    <property type="match status" value="1"/>
</dbReference>
<dbReference type="PANTHER" id="PTHR44936">
    <property type="entry name" value="SENSOR PROTEIN CREC"/>
    <property type="match status" value="1"/>
</dbReference>
<evidence type="ECO:0000256" key="2">
    <source>
        <dbReference type="ARBA" id="ARBA00004651"/>
    </source>
</evidence>
<dbReference type="PANTHER" id="PTHR44936:SF10">
    <property type="entry name" value="SENSOR PROTEIN RSTB"/>
    <property type="match status" value="1"/>
</dbReference>
<evidence type="ECO:0000256" key="6">
    <source>
        <dbReference type="ARBA" id="ARBA00022679"/>
    </source>
</evidence>
<feature type="region of interest" description="Disordered" evidence="11">
    <location>
        <begin position="401"/>
        <end position="428"/>
    </location>
</feature>
<dbReference type="InterPro" id="IPR003661">
    <property type="entry name" value="HisK_dim/P_dom"/>
</dbReference>
<dbReference type="SMART" id="SM00304">
    <property type="entry name" value="HAMP"/>
    <property type="match status" value="1"/>
</dbReference>
<keyword evidence="6" id="KW-0808">Transferase</keyword>
<evidence type="ECO:0000256" key="5">
    <source>
        <dbReference type="ARBA" id="ARBA00022553"/>
    </source>
</evidence>
<comment type="caution">
    <text evidence="15">The sequence shown here is derived from an EMBL/GenBank/DDBJ whole genome shotgun (WGS) entry which is preliminary data.</text>
</comment>
<evidence type="ECO:0000256" key="12">
    <source>
        <dbReference type="SAM" id="Phobius"/>
    </source>
</evidence>
<keyword evidence="12" id="KW-0812">Transmembrane</keyword>
<dbReference type="Pfam" id="PF00672">
    <property type="entry name" value="HAMP"/>
    <property type="match status" value="1"/>
</dbReference>
<evidence type="ECO:0000256" key="9">
    <source>
        <dbReference type="ARBA" id="ARBA00022840"/>
    </source>
</evidence>
<evidence type="ECO:0000256" key="3">
    <source>
        <dbReference type="ARBA" id="ARBA00012438"/>
    </source>
</evidence>
<evidence type="ECO:0000256" key="1">
    <source>
        <dbReference type="ARBA" id="ARBA00000085"/>
    </source>
</evidence>
<dbReference type="PROSITE" id="PS50885">
    <property type="entry name" value="HAMP"/>
    <property type="match status" value="1"/>
</dbReference>
<dbReference type="GO" id="GO:0000155">
    <property type="term" value="F:phosphorelay sensor kinase activity"/>
    <property type="evidence" value="ECO:0007669"/>
    <property type="project" value="InterPro"/>
</dbReference>
<protein>
    <recommendedName>
        <fullName evidence="3">histidine kinase</fullName>
        <ecNumber evidence="3">2.7.13.3</ecNumber>
    </recommendedName>
</protein>
<dbReference type="EMBL" id="SSMQ01000047">
    <property type="protein sequence ID" value="TKD00391.1"/>
    <property type="molecule type" value="Genomic_DNA"/>
</dbReference>
<dbReference type="Pfam" id="PF00512">
    <property type="entry name" value="HisKA"/>
    <property type="match status" value="1"/>
</dbReference>
<keyword evidence="7" id="KW-0547">Nucleotide-binding</keyword>
<dbReference type="AlphaFoldDB" id="A0A4U1J1Y7"/>
<evidence type="ECO:0000313" key="16">
    <source>
        <dbReference type="Proteomes" id="UP000309215"/>
    </source>
</evidence>
<comment type="catalytic activity">
    <reaction evidence="1">
        <text>ATP + protein L-histidine = ADP + protein N-phospho-L-histidine.</text>
        <dbReference type="EC" id="2.7.13.3"/>
    </reaction>
</comment>
<dbReference type="InterPro" id="IPR036097">
    <property type="entry name" value="HisK_dim/P_sf"/>
</dbReference>
<keyword evidence="12" id="KW-1133">Transmembrane helix</keyword>
<name>A0A4U1J1Y7_9BACT</name>
<dbReference type="GO" id="GO:0005524">
    <property type="term" value="F:ATP binding"/>
    <property type="evidence" value="ECO:0007669"/>
    <property type="project" value="UniProtKB-KW"/>
</dbReference>
<dbReference type="SMART" id="SM00388">
    <property type="entry name" value="HisKA"/>
    <property type="match status" value="1"/>
</dbReference>
<accession>A0A4U1J1Y7</accession>
<evidence type="ECO:0000256" key="4">
    <source>
        <dbReference type="ARBA" id="ARBA00022475"/>
    </source>
</evidence>
<dbReference type="EC" id="2.7.13.3" evidence="3"/>
<dbReference type="InterPro" id="IPR005467">
    <property type="entry name" value="His_kinase_dom"/>
</dbReference>
<dbReference type="Gene3D" id="1.10.287.130">
    <property type="match status" value="1"/>
</dbReference>
<dbReference type="Proteomes" id="UP000309215">
    <property type="component" value="Unassembled WGS sequence"/>
</dbReference>
<dbReference type="InterPro" id="IPR003660">
    <property type="entry name" value="HAMP_dom"/>
</dbReference>
<dbReference type="CDD" id="cd00082">
    <property type="entry name" value="HisKA"/>
    <property type="match status" value="1"/>
</dbReference>
<keyword evidence="4" id="KW-1003">Cell membrane</keyword>
<dbReference type="RefSeq" id="WP_136933318.1">
    <property type="nucleotide sequence ID" value="NZ_SSMQ01000047.1"/>
</dbReference>
<keyword evidence="12" id="KW-0472">Membrane</keyword>
<keyword evidence="16" id="KW-1185">Reference proteome</keyword>
<feature type="coiled-coil region" evidence="10">
    <location>
        <begin position="205"/>
        <end position="256"/>
    </location>
</feature>
<dbReference type="InterPro" id="IPR050980">
    <property type="entry name" value="2C_sensor_his_kinase"/>
</dbReference>
<sequence length="428" mass="46517">MNRLSCYVRARLQRRLFLWFGVAILLSGVAFSIVMLLVSAPGGPAWAREMGRARVFLGARFGEVWNDDRAREALARAIADDLEVSVILRNTSGAELQAFGHGCGRKAWTLDAPAVREGHRLGFVTICAERPRVAGPLRWLAPLVAAGIILWALSGTVARRLSRPLEELARVAGEIGHGNYGARARMGRHDHGEAVVLSVAMNEMAARIERQISDQRELLAAVSHELRTPLARIRLLTELTRDGVNVQKNLDELDREIFEIDALVGDLLAQSRLDFTALAKERLDPVEMGLRALDRAGIGAEMLVVEGTPEPVLADPTLFARALANLIDNAKRHGGGVVALRITGAPGVVVFEVEDAGRGLEPGEEKRIFEPFYRRPDEKAREQGSLGLGLALVSRIAEAHGGSARSANREEGGARIGLELPTAPRPRA</sequence>
<keyword evidence="9" id="KW-0067">ATP-binding</keyword>
<dbReference type="OrthoDB" id="9815202at2"/>
<dbReference type="InterPro" id="IPR036890">
    <property type="entry name" value="HATPase_C_sf"/>
</dbReference>
<evidence type="ECO:0000256" key="8">
    <source>
        <dbReference type="ARBA" id="ARBA00022777"/>
    </source>
</evidence>
<keyword evidence="8 15" id="KW-0418">Kinase</keyword>
<gene>
    <name evidence="15" type="ORF">E8A74_34415</name>
</gene>
<dbReference type="PROSITE" id="PS50109">
    <property type="entry name" value="HIS_KIN"/>
    <property type="match status" value="1"/>
</dbReference>
<feature type="transmembrane region" description="Helical" evidence="12">
    <location>
        <begin position="16"/>
        <end position="40"/>
    </location>
</feature>
<dbReference type="Gene3D" id="3.30.565.10">
    <property type="entry name" value="Histidine kinase-like ATPase, C-terminal domain"/>
    <property type="match status" value="1"/>
</dbReference>
<evidence type="ECO:0000256" key="11">
    <source>
        <dbReference type="SAM" id="MobiDB-lite"/>
    </source>
</evidence>
<keyword evidence="5" id="KW-0597">Phosphoprotein</keyword>
<evidence type="ECO:0000256" key="10">
    <source>
        <dbReference type="SAM" id="Coils"/>
    </source>
</evidence>
<reference evidence="15 16" key="1">
    <citation type="submission" date="2019-04" db="EMBL/GenBank/DDBJ databases">
        <authorList>
            <person name="Li Y."/>
            <person name="Wang J."/>
        </authorList>
    </citation>
    <scope>NUCLEOTIDE SEQUENCE [LARGE SCALE GENOMIC DNA]</scope>
    <source>
        <strain evidence="15 16">DSM 14668</strain>
    </source>
</reference>
<feature type="domain" description="Histidine kinase" evidence="13">
    <location>
        <begin position="221"/>
        <end position="424"/>
    </location>
</feature>
<evidence type="ECO:0000313" key="15">
    <source>
        <dbReference type="EMBL" id="TKD00391.1"/>
    </source>
</evidence>
<feature type="domain" description="HAMP" evidence="14">
    <location>
        <begin position="159"/>
        <end position="213"/>
    </location>
</feature>
<dbReference type="GO" id="GO:0005886">
    <property type="term" value="C:plasma membrane"/>
    <property type="evidence" value="ECO:0007669"/>
    <property type="project" value="UniProtKB-SubCell"/>
</dbReference>
<dbReference type="SUPFAM" id="SSF47384">
    <property type="entry name" value="Homodimeric domain of signal transducing histidine kinase"/>
    <property type="match status" value="1"/>
</dbReference>
<dbReference type="SUPFAM" id="SSF158472">
    <property type="entry name" value="HAMP domain-like"/>
    <property type="match status" value="1"/>
</dbReference>
<evidence type="ECO:0000259" key="14">
    <source>
        <dbReference type="PROSITE" id="PS50885"/>
    </source>
</evidence>
<organism evidence="15 16">
    <name type="scientific">Polyangium fumosum</name>
    <dbReference type="NCBI Taxonomy" id="889272"/>
    <lineage>
        <taxon>Bacteria</taxon>
        <taxon>Pseudomonadati</taxon>
        <taxon>Myxococcota</taxon>
        <taxon>Polyangia</taxon>
        <taxon>Polyangiales</taxon>
        <taxon>Polyangiaceae</taxon>
        <taxon>Polyangium</taxon>
    </lineage>
</organism>
<dbReference type="Pfam" id="PF02518">
    <property type="entry name" value="HATPase_c"/>
    <property type="match status" value="1"/>
</dbReference>
<proteinExistence type="predicted"/>
<dbReference type="SMART" id="SM00387">
    <property type="entry name" value="HATPase_c"/>
    <property type="match status" value="1"/>
</dbReference>
<evidence type="ECO:0000259" key="13">
    <source>
        <dbReference type="PROSITE" id="PS50109"/>
    </source>
</evidence>
<dbReference type="Gene3D" id="1.10.8.500">
    <property type="entry name" value="HAMP domain in histidine kinase"/>
    <property type="match status" value="1"/>
</dbReference>
<dbReference type="CDD" id="cd00075">
    <property type="entry name" value="HATPase"/>
    <property type="match status" value="1"/>
</dbReference>
<dbReference type="InterPro" id="IPR003594">
    <property type="entry name" value="HATPase_dom"/>
</dbReference>
<comment type="subcellular location">
    <subcellularLocation>
        <location evidence="2">Cell membrane</location>
        <topology evidence="2">Multi-pass membrane protein</topology>
    </subcellularLocation>
</comment>
<dbReference type="InterPro" id="IPR004358">
    <property type="entry name" value="Sig_transdc_His_kin-like_C"/>
</dbReference>
<keyword evidence="10" id="KW-0175">Coiled coil</keyword>
<evidence type="ECO:0000256" key="7">
    <source>
        <dbReference type="ARBA" id="ARBA00022741"/>
    </source>
</evidence>